<dbReference type="Proteomes" id="UP000198688">
    <property type="component" value="Chromosome I"/>
</dbReference>
<protein>
    <recommendedName>
        <fullName evidence="4">Aminoglycoside N(3)-acetyltransferase</fullName>
        <ecNumber evidence="4">2.3.1.-</ecNumber>
    </recommendedName>
</protein>
<dbReference type="InterPro" id="IPR003679">
    <property type="entry name" value="Amioglycoside_AcTrfase"/>
</dbReference>
<dbReference type="GO" id="GO:0046677">
    <property type="term" value="P:response to antibiotic"/>
    <property type="evidence" value="ECO:0007669"/>
    <property type="project" value="UniProtKB-KW"/>
</dbReference>
<organism evidence="6 7">
    <name type="scientific">Actinoplanes derwentensis</name>
    <dbReference type="NCBI Taxonomy" id="113562"/>
    <lineage>
        <taxon>Bacteria</taxon>
        <taxon>Bacillati</taxon>
        <taxon>Actinomycetota</taxon>
        <taxon>Actinomycetes</taxon>
        <taxon>Micromonosporales</taxon>
        <taxon>Micromonosporaceae</taxon>
        <taxon>Actinoplanes</taxon>
    </lineage>
</organism>
<dbReference type="InterPro" id="IPR028345">
    <property type="entry name" value="Antibiotic_NAT-like"/>
</dbReference>
<evidence type="ECO:0000313" key="7">
    <source>
        <dbReference type="Proteomes" id="UP000198688"/>
    </source>
</evidence>
<dbReference type="EC" id="2.3.1.-" evidence="4"/>
<dbReference type="AlphaFoldDB" id="A0A1H1WXR6"/>
<name>A0A1H1WXR6_9ACTN</name>
<keyword evidence="2 4" id="KW-0808">Transferase</keyword>
<accession>A0A1H1WXR6</accession>
<dbReference type="PANTHER" id="PTHR11104:SF0">
    <property type="entry name" value="SPBETA PROPHAGE-DERIVED AMINOGLYCOSIDE N(3')-ACETYLTRANSFERASE-LIKE PROTEIN YOKD"/>
    <property type="match status" value="1"/>
</dbReference>
<keyword evidence="7" id="KW-1185">Reference proteome</keyword>
<evidence type="ECO:0000256" key="5">
    <source>
        <dbReference type="SAM" id="MobiDB-lite"/>
    </source>
</evidence>
<feature type="compositionally biased region" description="Polar residues" evidence="5">
    <location>
        <begin position="200"/>
        <end position="210"/>
    </location>
</feature>
<feature type="region of interest" description="Disordered" evidence="5">
    <location>
        <begin position="188"/>
        <end position="210"/>
    </location>
</feature>
<comment type="similarity">
    <text evidence="1 4">Belongs to the antibiotic N-acetyltransferase family.</text>
</comment>
<dbReference type="OrthoDB" id="7330654at2"/>
<evidence type="ECO:0000256" key="3">
    <source>
        <dbReference type="ARBA" id="ARBA00023315"/>
    </source>
</evidence>
<proteinExistence type="inferred from homology"/>
<evidence type="ECO:0000313" key="6">
    <source>
        <dbReference type="EMBL" id="SDT01895.1"/>
    </source>
</evidence>
<gene>
    <name evidence="6" type="ORF">SAMN04489716_2271</name>
</gene>
<dbReference type="Pfam" id="PF02522">
    <property type="entry name" value="Antibiotic_NAT"/>
    <property type="match status" value="1"/>
</dbReference>
<dbReference type="RefSeq" id="WP_092544059.1">
    <property type="nucleotide sequence ID" value="NZ_BOMJ01000025.1"/>
</dbReference>
<keyword evidence="3 4" id="KW-0012">Acyltransferase</keyword>
<evidence type="ECO:0000256" key="2">
    <source>
        <dbReference type="ARBA" id="ARBA00022679"/>
    </source>
</evidence>
<dbReference type="SUPFAM" id="SSF110710">
    <property type="entry name" value="TTHA0583/YokD-like"/>
    <property type="match status" value="1"/>
</dbReference>
<keyword evidence="4" id="KW-0046">Antibiotic resistance</keyword>
<dbReference type="EMBL" id="LT629758">
    <property type="protein sequence ID" value="SDT01895.1"/>
    <property type="molecule type" value="Genomic_DNA"/>
</dbReference>
<dbReference type="PANTHER" id="PTHR11104">
    <property type="entry name" value="AMINOGLYCOSIDE N3-ACETYLTRANSFERASE"/>
    <property type="match status" value="1"/>
</dbReference>
<comment type="catalytic activity">
    <reaction evidence="4">
        <text>a 2-deoxystreptamine antibiotic + acetyl-CoA = an N(3)-acetyl-2-deoxystreptamine antibiotic + CoA + H(+)</text>
        <dbReference type="Rhea" id="RHEA:12665"/>
        <dbReference type="ChEBI" id="CHEBI:15378"/>
        <dbReference type="ChEBI" id="CHEBI:57287"/>
        <dbReference type="ChEBI" id="CHEBI:57288"/>
        <dbReference type="ChEBI" id="CHEBI:57921"/>
        <dbReference type="ChEBI" id="CHEBI:77452"/>
        <dbReference type="EC" id="2.3.1.81"/>
    </reaction>
</comment>
<evidence type="ECO:0000256" key="4">
    <source>
        <dbReference type="RuleBase" id="RU365031"/>
    </source>
</evidence>
<reference evidence="6 7" key="1">
    <citation type="submission" date="2016-10" db="EMBL/GenBank/DDBJ databases">
        <authorList>
            <person name="de Groot N.N."/>
        </authorList>
    </citation>
    <scope>NUCLEOTIDE SEQUENCE [LARGE SCALE GENOMIC DNA]</scope>
    <source>
        <strain evidence="6 7">DSM 43941</strain>
    </source>
</reference>
<evidence type="ECO:0000256" key="1">
    <source>
        <dbReference type="ARBA" id="ARBA00006383"/>
    </source>
</evidence>
<dbReference type="GO" id="GO:0046353">
    <property type="term" value="F:aminoglycoside 3-N-acetyltransferase activity"/>
    <property type="evidence" value="ECO:0007669"/>
    <property type="project" value="UniProtKB-EC"/>
</dbReference>
<sequence length="263" mass="28220">MTQDLPHTTATLATDLRNLGLTGGDVVLVHSAVAAIGFVAGHVQAVAEALLTVLGPHGTLIVPTHTPNNTDPATWERPPVPETWWPVIREQSPGFDPQRTPSRWMGALSETIRTWPGTLRSTHPETSFAAIGPLAATITADHPLHDGLGDRSPLGALYRADGKVLLLGCDHANNTSLHLAECRQPDPPAEPHGAAVRNPDGTSTWHTWTSPVADETDFDDIGRAYEKTGPVTTGRVGNATTRLMPQRALVDFATTWITQNRTT</sequence>
<dbReference type="STRING" id="113562.SAMN04489716_2271"/>